<dbReference type="Ensembl" id="ENSHCOT00000015748.1">
    <property type="protein sequence ID" value="ENSHCOP00000009582.1"/>
    <property type="gene ID" value="ENSHCOG00000012029.1"/>
</dbReference>
<protein>
    <submittedName>
        <fullName evidence="1">Uncharacterized protein</fullName>
    </submittedName>
</protein>
<keyword evidence="2" id="KW-1185">Reference proteome</keyword>
<sequence>MASTKAKKNKNKRGGRKKSIATCAGCHLQPLVRVCVQVLATRTPRDPLPVELQQVFF</sequence>
<reference evidence="1" key="2">
    <citation type="submission" date="2025-09" db="UniProtKB">
        <authorList>
            <consortium name="Ensembl"/>
        </authorList>
    </citation>
    <scope>IDENTIFICATION</scope>
</reference>
<evidence type="ECO:0000313" key="2">
    <source>
        <dbReference type="Proteomes" id="UP000264820"/>
    </source>
</evidence>
<accession>A0A3Q2XYP9</accession>
<dbReference type="AlphaFoldDB" id="A0A3Q2XYP9"/>
<reference evidence="1" key="1">
    <citation type="submission" date="2025-08" db="UniProtKB">
        <authorList>
            <consortium name="Ensembl"/>
        </authorList>
    </citation>
    <scope>IDENTIFICATION</scope>
</reference>
<organism evidence="1 2">
    <name type="scientific">Hippocampus comes</name>
    <name type="common">Tiger tail seahorse</name>
    <dbReference type="NCBI Taxonomy" id="109280"/>
    <lineage>
        <taxon>Eukaryota</taxon>
        <taxon>Metazoa</taxon>
        <taxon>Chordata</taxon>
        <taxon>Craniata</taxon>
        <taxon>Vertebrata</taxon>
        <taxon>Euteleostomi</taxon>
        <taxon>Actinopterygii</taxon>
        <taxon>Neopterygii</taxon>
        <taxon>Teleostei</taxon>
        <taxon>Neoteleostei</taxon>
        <taxon>Acanthomorphata</taxon>
        <taxon>Syngnathiaria</taxon>
        <taxon>Syngnathiformes</taxon>
        <taxon>Syngnathoidei</taxon>
        <taxon>Syngnathidae</taxon>
        <taxon>Hippocampus</taxon>
    </lineage>
</organism>
<proteinExistence type="predicted"/>
<dbReference type="Proteomes" id="UP000264820">
    <property type="component" value="Unplaced"/>
</dbReference>
<evidence type="ECO:0000313" key="1">
    <source>
        <dbReference type="Ensembl" id="ENSHCOP00000009582.1"/>
    </source>
</evidence>
<name>A0A3Q2XYP9_HIPCM</name>